<dbReference type="EMBL" id="PRDL01000001">
    <property type="protein sequence ID" value="MBE8716375.1"/>
    <property type="molecule type" value="Genomic_DNA"/>
</dbReference>
<dbReference type="Proteomes" id="UP000652567">
    <property type="component" value="Unassembled WGS sequence"/>
</dbReference>
<evidence type="ECO:0000313" key="5">
    <source>
        <dbReference type="Proteomes" id="UP000652567"/>
    </source>
</evidence>
<dbReference type="RefSeq" id="WP_193907396.1">
    <property type="nucleotide sequence ID" value="NZ_PRDL01000001.1"/>
</dbReference>
<dbReference type="PANTHER" id="PTHR30545:SF2">
    <property type="entry name" value="SUGAR FERMENTATION STIMULATION PROTEIN A"/>
    <property type="match status" value="1"/>
</dbReference>
<dbReference type="NCBIfam" id="TIGR00230">
    <property type="entry name" value="sfsA"/>
    <property type="match status" value="1"/>
</dbReference>
<comment type="similarity">
    <text evidence="1">Belongs to the SfsA family.</text>
</comment>
<dbReference type="Pfam" id="PF03749">
    <property type="entry name" value="SfsA"/>
    <property type="match status" value="1"/>
</dbReference>
<evidence type="ECO:0000256" key="1">
    <source>
        <dbReference type="HAMAP-Rule" id="MF_00095"/>
    </source>
</evidence>
<gene>
    <name evidence="1" type="primary">sfsA</name>
    <name evidence="4" type="ORF">C4F51_04150</name>
</gene>
<feature type="domain" description="Sugar fermentation stimulation protein C-terminal" evidence="2">
    <location>
        <begin position="87"/>
        <end position="228"/>
    </location>
</feature>
<dbReference type="GO" id="GO:0003677">
    <property type="term" value="F:DNA binding"/>
    <property type="evidence" value="ECO:0007669"/>
    <property type="project" value="InterPro"/>
</dbReference>
<proteinExistence type="inferred from homology"/>
<dbReference type="InterPro" id="IPR005224">
    <property type="entry name" value="SfsA"/>
</dbReference>
<dbReference type="AlphaFoldDB" id="A0A928V379"/>
<accession>A0A928V379</accession>
<dbReference type="InterPro" id="IPR041465">
    <property type="entry name" value="SfsA_N"/>
</dbReference>
<keyword evidence="5" id="KW-1185">Reference proteome</keyword>
<dbReference type="Gene3D" id="2.40.50.580">
    <property type="match status" value="1"/>
</dbReference>
<dbReference type="HAMAP" id="MF_00095">
    <property type="entry name" value="SfsA"/>
    <property type="match status" value="1"/>
</dbReference>
<dbReference type="InterPro" id="IPR040452">
    <property type="entry name" value="SfsA_C"/>
</dbReference>
<evidence type="ECO:0000259" key="2">
    <source>
        <dbReference type="Pfam" id="PF03749"/>
    </source>
</evidence>
<dbReference type="Gene3D" id="3.40.1350.60">
    <property type="match status" value="1"/>
</dbReference>
<comment type="caution">
    <text evidence="4">The sequence shown here is derived from an EMBL/GenBank/DDBJ whole genome shotgun (WGS) entry which is preliminary data.</text>
</comment>
<dbReference type="Pfam" id="PF17746">
    <property type="entry name" value="SfsA_N"/>
    <property type="match status" value="1"/>
</dbReference>
<evidence type="ECO:0000259" key="3">
    <source>
        <dbReference type="Pfam" id="PF17746"/>
    </source>
</evidence>
<dbReference type="FunFam" id="3.40.1350.60:FF:000001">
    <property type="entry name" value="Sugar fermentation stimulation protein A"/>
    <property type="match status" value="1"/>
</dbReference>
<dbReference type="PANTHER" id="PTHR30545">
    <property type="entry name" value="SUGAR FERMENTATION STIMULATION PROTEIN A"/>
    <property type="match status" value="1"/>
</dbReference>
<sequence length="245" mass="27035">MTSSDFGLGWQQATLLRRYKRFLADVRLSDGSEITLHCPNTGSMRNCVLPETPCWYSVSDNPRRKYANTLEIVTTPGGHLAGIHTGRANGLVKDAILNGTIKELQGYSLIRQEVTYGQEKSRIDFLLTGAVHDPRDCYVEVKSVTLMEAPGQGMFPDAVSQRGSKHLRELVAMVQQGHRAVLVYCVQHSGIQWVEPADAIDPLYGKTLREAMVAGVEVYAYAAHLEPQQSLVVLNDSLPLVIGKV</sequence>
<dbReference type="CDD" id="cd22359">
    <property type="entry name" value="SfsA-like_bacterial"/>
    <property type="match status" value="1"/>
</dbReference>
<organism evidence="4 5">
    <name type="scientific">Cellvibrio polysaccharolyticus</name>
    <dbReference type="NCBI Taxonomy" id="2082724"/>
    <lineage>
        <taxon>Bacteria</taxon>
        <taxon>Pseudomonadati</taxon>
        <taxon>Pseudomonadota</taxon>
        <taxon>Gammaproteobacteria</taxon>
        <taxon>Cellvibrionales</taxon>
        <taxon>Cellvibrionaceae</taxon>
        <taxon>Cellvibrio</taxon>
    </lineage>
</organism>
<evidence type="ECO:0000313" key="4">
    <source>
        <dbReference type="EMBL" id="MBE8716375.1"/>
    </source>
</evidence>
<reference evidence="4" key="1">
    <citation type="submission" date="2018-07" db="EMBL/GenBank/DDBJ databases">
        <title>Genome assembly of strain Ka43.</title>
        <authorList>
            <person name="Kukolya J."/>
            <person name="Nagy I."/>
            <person name="Horvath B."/>
            <person name="Toth A."/>
        </authorList>
    </citation>
    <scope>NUCLEOTIDE SEQUENCE</scope>
    <source>
        <strain evidence="4">KB43</strain>
    </source>
</reference>
<protein>
    <recommendedName>
        <fullName evidence="1">Sugar fermentation stimulation protein homolog</fullName>
    </recommendedName>
</protein>
<feature type="domain" description="SfsA N-terminal OB" evidence="3">
    <location>
        <begin position="16"/>
        <end position="83"/>
    </location>
</feature>
<name>A0A928V379_9GAMM</name>